<feature type="domain" description="Hemerythrin-like" evidence="5">
    <location>
        <begin position="23"/>
        <end position="158"/>
    </location>
</feature>
<dbReference type="RefSeq" id="WP_115590860.1">
    <property type="nucleotide sequence ID" value="NZ_UFRN01000002.1"/>
</dbReference>
<evidence type="ECO:0000259" key="5">
    <source>
        <dbReference type="Pfam" id="PF01814"/>
    </source>
</evidence>
<dbReference type="Proteomes" id="UP000254253">
    <property type="component" value="Unassembled WGS sequence"/>
</dbReference>
<dbReference type="GO" id="GO:0005737">
    <property type="term" value="C:cytoplasm"/>
    <property type="evidence" value="ECO:0007669"/>
    <property type="project" value="UniProtKB-SubCell"/>
</dbReference>
<name>A0A380U358_ACTLI</name>
<dbReference type="Gene3D" id="1.20.120.520">
    <property type="entry name" value="nmb1532 protein domain like"/>
    <property type="match status" value="1"/>
</dbReference>
<evidence type="ECO:0000256" key="3">
    <source>
        <dbReference type="ARBA" id="ARBA00022723"/>
    </source>
</evidence>
<keyword evidence="3" id="KW-0479">Metal-binding</keyword>
<dbReference type="InterPro" id="IPR012312">
    <property type="entry name" value="Hemerythrin-like"/>
</dbReference>
<gene>
    <name evidence="6" type="primary">ytfE</name>
    <name evidence="6" type="ORF">NCTC4191_01784</name>
</gene>
<sequence length="164" mass="18275">MSVSADKDWRTAPLGEIIDFIIPRFHDKHRNQLPTLIELAEKVESVHAESADCPTGLAAIIRKVYADLVNHMMKEEQILFPLIKAGRGKMAAAPISVMEAEHDEAGNDVEEIQKLTNNFTPPEGACTSWRNLYQGLQEFATDLDAHVDLENNNLFPRALAGEQP</sequence>
<evidence type="ECO:0000256" key="2">
    <source>
        <dbReference type="ARBA" id="ARBA00022490"/>
    </source>
</evidence>
<protein>
    <submittedName>
        <fullName evidence="6">Regulator of cell morphogenesis and NO signaling</fullName>
    </submittedName>
</protein>
<accession>A0A380U358</accession>
<comment type="subcellular location">
    <subcellularLocation>
        <location evidence="1">Cytoplasm</location>
    </subcellularLocation>
</comment>
<keyword evidence="2" id="KW-0963">Cytoplasm</keyword>
<proteinExistence type="predicted"/>
<evidence type="ECO:0000256" key="1">
    <source>
        <dbReference type="ARBA" id="ARBA00004496"/>
    </source>
</evidence>
<dbReference type="EMBL" id="UFRN01000002">
    <property type="protein sequence ID" value="SUT95074.1"/>
    <property type="molecule type" value="Genomic_DNA"/>
</dbReference>
<organism evidence="6 7">
    <name type="scientific">Actinobacillus lignieresii</name>
    <dbReference type="NCBI Taxonomy" id="720"/>
    <lineage>
        <taxon>Bacteria</taxon>
        <taxon>Pseudomonadati</taxon>
        <taxon>Pseudomonadota</taxon>
        <taxon>Gammaproteobacteria</taxon>
        <taxon>Pasteurellales</taxon>
        <taxon>Pasteurellaceae</taxon>
        <taxon>Actinobacillus</taxon>
    </lineage>
</organism>
<evidence type="ECO:0000313" key="7">
    <source>
        <dbReference type="Proteomes" id="UP000254253"/>
    </source>
</evidence>
<dbReference type="GO" id="GO:0046872">
    <property type="term" value="F:metal ion binding"/>
    <property type="evidence" value="ECO:0007669"/>
    <property type="project" value="UniProtKB-KW"/>
</dbReference>
<dbReference type="PANTHER" id="PTHR36438:SF1">
    <property type="entry name" value="IRON-SULFUR CLUSTER REPAIR PROTEIN YTFE"/>
    <property type="match status" value="1"/>
</dbReference>
<dbReference type="Pfam" id="PF01814">
    <property type="entry name" value="Hemerythrin"/>
    <property type="match status" value="1"/>
</dbReference>
<dbReference type="PANTHER" id="PTHR36438">
    <property type="entry name" value="IRON-SULFUR CLUSTER REPAIR PROTEIN YTFE"/>
    <property type="match status" value="1"/>
</dbReference>
<evidence type="ECO:0000313" key="6">
    <source>
        <dbReference type="EMBL" id="SUT95074.1"/>
    </source>
</evidence>
<dbReference type="CDD" id="cd12108">
    <property type="entry name" value="Hr-like"/>
    <property type="match status" value="1"/>
</dbReference>
<reference evidence="6 7" key="1">
    <citation type="submission" date="2018-06" db="EMBL/GenBank/DDBJ databases">
        <authorList>
            <consortium name="Pathogen Informatics"/>
            <person name="Doyle S."/>
        </authorList>
    </citation>
    <scope>NUCLEOTIDE SEQUENCE [LARGE SCALE GENOMIC DNA]</scope>
    <source>
        <strain evidence="6 7">NCTC4191</strain>
    </source>
</reference>
<keyword evidence="7" id="KW-1185">Reference proteome</keyword>
<keyword evidence="4" id="KW-0408">Iron</keyword>
<evidence type="ECO:0000256" key="4">
    <source>
        <dbReference type="ARBA" id="ARBA00023004"/>
    </source>
</evidence>
<dbReference type="InterPro" id="IPR019903">
    <property type="entry name" value="RIC_family"/>
</dbReference>
<dbReference type="AlphaFoldDB" id="A0A380U358"/>